<sequence length="35" mass="4237">MSRKMIFNNKYATIKTANYYGYRIIINLKNLYGLF</sequence>
<dbReference type="Proteomes" id="UP000034022">
    <property type="component" value="Unassembled WGS sequence"/>
</dbReference>
<evidence type="ECO:0000313" key="2">
    <source>
        <dbReference type="Proteomes" id="UP000034022"/>
    </source>
</evidence>
<accession>A0A0G0MY48</accession>
<dbReference type="AlphaFoldDB" id="A0A0G0MY48"/>
<evidence type="ECO:0000313" key="1">
    <source>
        <dbReference type="EMBL" id="KKQ69831.1"/>
    </source>
</evidence>
<protein>
    <submittedName>
        <fullName evidence="1">Uncharacterized protein</fullName>
    </submittedName>
</protein>
<gene>
    <name evidence="1" type="ORF">US91_C0009G0034</name>
</gene>
<organism evidence="1 2">
    <name type="scientific">Candidatus Falkowbacteria bacterium GW2011_GWE1_38_31</name>
    <dbReference type="NCBI Taxonomy" id="1618638"/>
    <lineage>
        <taxon>Bacteria</taxon>
        <taxon>Candidatus Falkowiibacteriota</taxon>
    </lineage>
</organism>
<dbReference type="EMBL" id="LBUU01000009">
    <property type="protein sequence ID" value="KKQ69831.1"/>
    <property type="molecule type" value="Genomic_DNA"/>
</dbReference>
<reference evidence="1 2" key="1">
    <citation type="journal article" date="2015" name="Nature">
        <title>rRNA introns, odd ribosomes, and small enigmatic genomes across a large radiation of phyla.</title>
        <authorList>
            <person name="Brown C.T."/>
            <person name="Hug L.A."/>
            <person name="Thomas B.C."/>
            <person name="Sharon I."/>
            <person name="Castelle C.J."/>
            <person name="Singh A."/>
            <person name="Wilkins M.J."/>
            <person name="Williams K.H."/>
            <person name="Banfield J.F."/>
        </authorList>
    </citation>
    <scope>NUCLEOTIDE SEQUENCE [LARGE SCALE GENOMIC DNA]</scope>
</reference>
<proteinExistence type="predicted"/>
<comment type="caution">
    <text evidence="1">The sequence shown here is derived from an EMBL/GenBank/DDBJ whole genome shotgun (WGS) entry which is preliminary data.</text>
</comment>
<name>A0A0G0MY48_9BACT</name>